<name>A0A9R0P599_AMYMS</name>
<evidence type="ECO:0000313" key="2">
    <source>
        <dbReference type="Proteomes" id="UP000006138"/>
    </source>
</evidence>
<dbReference type="KEGG" id="amn:RAM_40175"/>
<gene>
    <name evidence="1" type="ordered locus">RAM_40175</name>
</gene>
<reference evidence="1 2" key="1">
    <citation type="journal article" date="2011" name="J. Bacteriol.">
        <title>Whole genome sequence of the rifamycin B-producing strain Amycolatopsis mediterranei S699.</title>
        <authorList>
            <person name="Verma M."/>
            <person name="Kaur J."/>
            <person name="Kumar M."/>
            <person name="Kumari K."/>
            <person name="Saxena A."/>
            <person name="Anand S."/>
            <person name="Nigam A."/>
            <person name="Ravi V."/>
            <person name="Raghuvanshi S."/>
            <person name="Khurana P."/>
            <person name="Tyagi A.K."/>
            <person name="Khurana J.P."/>
            <person name="Lal R."/>
        </authorList>
    </citation>
    <scope>NUCLEOTIDE SEQUENCE [LARGE SCALE GENOMIC DNA]</scope>
    <source>
        <strain evidence="1 2">S699</strain>
    </source>
</reference>
<proteinExistence type="predicted"/>
<organism evidence="1 2">
    <name type="scientific">Amycolatopsis mediterranei (strain S699)</name>
    <name type="common">Nocardia mediterranei</name>
    <dbReference type="NCBI Taxonomy" id="713604"/>
    <lineage>
        <taxon>Bacteria</taxon>
        <taxon>Bacillati</taxon>
        <taxon>Actinomycetota</taxon>
        <taxon>Actinomycetes</taxon>
        <taxon>Pseudonocardiales</taxon>
        <taxon>Pseudonocardiaceae</taxon>
        <taxon>Amycolatopsis</taxon>
    </lineage>
</organism>
<dbReference type="Proteomes" id="UP000006138">
    <property type="component" value="Chromosome"/>
</dbReference>
<sequence>MDACVSTTTSAFLDPRAAGEAGRADGLVSGEVTVEGPAASWSRRLATTGYYSLQVGPELSDA</sequence>
<evidence type="ECO:0000313" key="1">
    <source>
        <dbReference type="EMBL" id="AEK46502.1"/>
    </source>
</evidence>
<accession>A0A9R0P599</accession>
<dbReference type="AlphaFoldDB" id="A0A9R0P599"/>
<dbReference type="EMBL" id="CP002896">
    <property type="protein sequence ID" value="AEK46502.1"/>
    <property type="molecule type" value="Genomic_DNA"/>
</dbReference>
<protein>
    <submittedName>
        <fullName evidence="1">Uncharacterized protein</fullName>
    </submittedName>
</protein>
<keyword evidence="2" id="KW-1185">Reference proteome</keyword>